<evidence type="ECO:0000313" key="2">
    <source>
        <dbReference type="EMBL" id="SFJ05649.1"/>
    </source>
</evidence>
<evidence type="ECO:0000313" key="3">
    <source>
        <dbReference type="Proteomes" id="UP000243887"/>
    </source>
</evidence>
<sequence>MKKITLVFILSIISYSLSFGGNKENDSLWERKSYSPELFLLIYHKVNSMDTMQNEYKNSNALTAFSCSAFNAPFVEGFNLDSTTFDCWTLLDNNNDRISSGNNAWKQFNSIPYEGDRSMYFYGTSAIQDDYLISPKVVMAGGIYQISYYYKTNTTNTNDNEFEVLLSTSGIATVDFTTVLEPAKRRNVGTWTKKSLYVNNVIGDVNIAWHVKGKGPSFVFIDKVTIKKVDCIGPDEEVTINDIGTGSAVFEITDLNNSEWEYFVQNSGTGTVPVGSGYLSKTKSIFVDKVNGAGSVKLSSNTEYEFFFRSSCGGGKNSDWMGPILFRTLCDPYGLPFFEGFNNGSTTLSCWTIMDANKDSTFPTGPNIWKTMTIKYEGTHSMFFNGMNSIISELPHNDWLISPPLKVELAKYYRLRYHYRTAGATKNDFDVKFSTDGINIKDFNKTLISVKEHSGDAWVEEKTFVTAVDGVMNLAWQVISASSATSLYIDNVFFEEVVGCPEPMKLNTKDEKEQSAVLTWNDDFGANWEYIVQTSKGPTPAGGGTATNSKEVTVGVDHLGNTLQPNIEYEYYVRTICGNGEYSVWVGPFAFRTTCSIFKTPFWEGFNNDTNTVNCWTTVDVNNDSNNSSGIPTGYNTWKTSFANFEGSHSMYYQGNVIGVKLPHDDWMISPTIQFEAGKVYRLKYHYRTNTAFGSEYEFEILGSNKGVNPIDFTKIIAKKKKYDASAYWAEEYTFISGLSGDVNIAWHVTSNTQSTALYLDNIFIEEVFGCVEPMNLNVDNVDIDKVDIMWEDDFGSSSWEYFVQERGKGMPTSNGTATTTNKVNAISKEQSGQKMKPNTDYEYYVRTTCGGGQYSIWQGPYTFTTSCSVFEAPFLEGFNSDSKSTRCWTLVNKKGELVDLGVTWKNIKAANTMYEGDQGMFLNTSADFTNVFSDWLISPTINLDGGMYVLKYYFKTNTTPTYNNEFEVLLSTEGIDVSKFTTVVVPSTIHRIGSFVEQVVFLDGIKGEVNIAWHVNGSNTRYSNLYLDNINLQKVEGCPEPYYIKVDNITSSTLDVEWTQDGSVTEWEVIVVDYKQAATAVPVKTVIVKNNPKTTITGLDSGKAYTVYVRAKCTDGKTNSNWGTGIDFATLIGANNNCDGAYEIPINDGLDCEKKLTVSFVTPGLSLVKEPLCNPSITKTRFDVWFEFTATNDIHILNLKERTSMNGSVLSTIYGAIYSQSCSSITDISIQCFTYTTESTEVFLKDLIPGNKYYVRLAENIGLVKEVLSLCLTTASYLEVSASGDTYSVDDLVKKVLVKSECDLVSNINYQNGDGGTKAMSYNTLGYFNRGKTDFPFKEGIVLSTNEVQYVPGPAQASPFGARGGNAERWIGDVDINEVINDAGGSPNGVGDKRVTQLEFDFIPVKDSIKFEYLMASNSYHKDCTNVGCAAGALFAAWLVDSTTGEGQNLAKIRGTDIPISLNTITDSNRTGRSCGSSYPDLYWKHYSVVGDNILGAYVDFVGLTVPLESETVHVVPGRKYHIKLAMIDFCATVAHSSAVFFNAGSFDLGSLDLGEDLLVESNNAICYGETAIIDSGIKLSDELKTEIDWFKDNVLIKGANQPTLEVSESGVYEVKAKFPELNCESSGTVKVEIFPAISKVVNRPEDIIVCANSLNEIDVNLTDVELGMFGSLGKDGFTTSYFETKEDADLKESPIEEANTLVYSLGTYPKAKNIYVRVDNTITGCHEVFVLRIVVESGEFPIGRDDVFICAVYTFPTLEPSQYYYLESAGKGVVYKAGEVLDVPGIHTVYVLQKNSEEGCFEEINYEVSITEAVKADVFEDKVLDCTKYKLEPLSKYNRYFSESGGNGYALEAGTVIPYAQTIFVYAESEDGLCSDESSFTIEYEQCPIQKGISPNGDGLNDFFDLSNNGVYNLKIFNRYGSEVYAFGKGYTTEWMGQDKNGNALPDGTYYYVVISHGITRTGWVQINR</sequence>
<name>A0A1I3N8Z7_9FLAO</name>
<feature type="domain" description="Fibronectin type-III" evidence="1">
    <location>
        <begin position="502"/>
        <end position="597"/>
    </location>
</feature>
<reference evidence="3" key="1">
    <citation type="submission" date="2016-10" db="EMBL/GenBank/DDBJ databases">
        <authorList>
            <person name="Varghese N."/>
            <person name="Submissions S."/>
        </authorList>
    </citation>
    <scope>NUCLEOTIDE SEQUENCE [LARGE SCALE GENOMIC DNA]</scope>
    <source>
        <strain evidence="3">DSM 26542</strain>
    </source>
</reference>
<evidence type="ECO:0000259" key="1">
    <source>
        <dbReference type="PROSITE" id="PS50853"/>
    </source>
</evidence>
<dbReference type="Gene3D" id="2.60.120.200">
    <property type="match status" value="4"/>
</dbReference>
<dbReference type="Gene3D" id="2.60.40.10">
    <property type="entry name" value="Immunoglobulins"/>
    <property type="match status" value="3"/>
</dbReference>
<dbReference type="OrthoDB" id="9765926at2"/>
<feature type="domain" description="Fibronectin type-III" evidence="1">
    <location>
        <begin position="773"/>
        <end position="869"/>
    </location>
</feature>
<dbReference type="InterPro" id="IPR011628">
    <property type="entry name" value="Cleaved_adhesin"/>
</dbReference>
<dbReference type="SUPFAM" id="SSF49265">
    <property type="entry name" value="Fibronectin type III"/>
    <property type="match status" value="2"/>
</dbReference>
<dbReference type="NCBIfam" id="NF038133">
    <property type="entry name" value="choice_anch_L"/>
    <property type="match status" value="1"/>
</dbReference>
<organism evidence="2 3">
    <name type="scientific">Myroides guanonis</name>
    <dbReference type="NCBI Taxonomy" id="1150112"/>
    <lineage>
        <taxon>Bacteria</taxon>
        <taxon>Pseudomonadati</taxon>
        <taxon>Bacteroidota</taxon>
        <taxon>Flavobacteriia</taxon>
        <taxon>Flavobacteriales</taxon>
        <taxon>Flavobacteriaceae</taxon>
        <taxon>Myroides</taxon>
    </lineage>
</organism>
<keyword evidence="3" id="KW-1185">Reference proteome</keyword>
<dbReference type="Proteomes" id="UP000243887">
    <property type="component" value="Unassembled WGS sequence"/>
</dbReference>
<dbReference type="InterPro" id="IPR003961">
    <property type="entry name" value="FN3_dom"/>
</dbReference>
<dbReference type="InterPro" id="IPR013783">
    <property type="entry name" value="Ig-like_fold"/>
</dbReference>
<dbReference type="CDD" id="cd00063">
    <property type="entry name" value="FN3"/>
    <property type="match status" value="1"/>
</dbReference>
<dbReference type="Pfam" id="PF13585">
    <property type="entry name" value="CHU_C"/>
    <property type="match status" value="1"/>
</dbReference>
<dbReference type="EMBL" id="FORU01000003">
    <property type="protein sequence ID" value="SFJ05649.1"/>
    <property type="molecule type" value="Genomic_DNA"/>
</dbReference>
<protein>
    <submittedName>
        <fullName evidence="2">Cleaved Adhesin Domain</fullName>
    </submittedName>
</protein>
<feature type="domain" description="Fibronectin type-III" evidence="1">
    <location>
        <begin position="1041"/>
        <end position="1134"/>
    </location>
</feature>
<dbReference type="PROSITE" id="PS50853">
    <property type="entry name" value="FN3"/>
    <property type="match status" value="3"/>
</dbReference>
<accession>A0A1I3N8Z7</accession>
<dbReference type="RefSeq" id="WP_090678103.1">
    <property type="nucleotide sequence ID" value="NZ_FORU01000003.1"/>
</dbReference>
<proteinExistence type="predicted"/>
<dbReference type="Pfam" id="PF07675">
    <property type="entry name" value="Cleaved_Adhesin"/>
    <property type="match status" value="4"/>
</dbReference>
<dbReference type="InterPro" id="IPR036116">
    <property type="entry name" value="FN3_sf"/>
</dbReference>
<dbReference type="SMART" id="SM00060">
    <property type="entry name" value="FN3"/>
    <property type="match status" value="3"/>
</dbReference>
<dbReference type="Pfam" id="PF00041">
    <property type="entry name" value="fn3"/>
    <property type="match status" value="1"/>
</dbReference>
<dbReference type="STRING" id="1150112.SAMN04487893_1033"/>
<dbReference type="NCBIfam" id="NF038128">
    <property type="entry name" value="choice_anch_J"/>
    <property type="match status" value="4"/>
</dbReference>
<gene>
    <name evidence="2" type="ORF">SAMN04487893_1033</name>
</gene>
<dbReference type="InterPro" id="IPR049804">
    <property type="entry name" value="Choice_anch_L"/>
</dbReference>